<sequence length="117" mass="12939">MNTNVIYRAMLAAAPEPPRQKPVAYLKKNEAMGLIKVDMYPYFDAWMAPSSAWSVSPLYLHPAEDELLRLREQRDSLLAALRDCSSLVEGNGAGRANELALEKARAAIAKALSGQHR</sequence>
<keyword evidence="2" id="KW-1185">Reference proteome</keyword>
<evidence type="ECO:0000313" key="2">
    <source>
        <dbReference type="Proteomes" id="UP000587070"/>
    </source>
</evidence>
<gene>
    <name evidence="1" type="ORF">GGD90_002589</name>
</gene>
<dbReference type="Proteomes" id="UP000587070">
    <property type="component" value="Unassembled WGS sequence"/>
</dbReference>
<dbReference type="AlphaFoldDB" id="A0A840GC21"/>
<comment type="caution">
    <text evidence="1">The sequence shown here is derived from an EMBL/GenBank/DDBJ whole genome shotgun (WGS) entry which is preliminary data.</text>
</comment>
<protein>
    <submittedName>
        <fullName evidence="1">Uncharacterized protein</fullName>
    </submittedName>
</protein>
<dbReference type="RefSeq" id="WP_153117202.1">
    <property type="nucleotide sequence ID" value="NZ_JACIGE010000009.1"/>
</dbReference>
<organism evidence="1 2">
    <name type="scientific">Rhodocyclus tenuis</name>
    <name type="common">Rhodospirillum tenue</name>
    <dbReference type="NCBI Taxonomy" id="1066"/>
    <lineage>
        <taxon>Bacteria</taxon>
        <taxon>Pseudomonadati</taxon>
        <taxon>Pseudomonadota</taxon>
        <taxon>Betaproteobacteria</taxon>
        <taxon>Rhodocyclales</taxon>
        <taxon>Rhodocyclaceae</taxon>
        <taxon>Rhodocyclus</taxon>
    </lineage>
</organism>
<accession>A0A840GC21</accession>
<reference evidence="1 2" key="1">
    <citation type="submission" date="2020-08" db="EMBL/GenBank/DDBJ databases">
        <title>Genome sequencing of Purple Non-Sulfur Bacteria from various extreme environments.</title>
        <authorList>
            <person name="Mayer M."/>
        </authorList>
    </citation>
    <scope>NUCLEOTIDE SEQUENCE [LARGE SCALE GENOMIC DNA]</scope>
    <source>
        <strain evidence="1 2">2761</strain>
    </source>
</reference>
<dbReference type="EMBL" id="JACIGE010000009">
    <property type="protein sequence ID" value="MBB4248198.1"/>
    <property type="molecule type" value="Genomic_DNA"/>
</dbReference>
<proteinExistence type="predicted"/>
<evidence type="ECO:0000313" key="1">
    <source>
        <dbReference type="EMBL" id="MBB4248198.1"/>
    </source>
</evidence>
<name>A0A840GC21_RHOTE</name>